<keyword evidence="3" id="KW-1185">Reference proteome</keyword>
<feature type="region of interest" description="Disordered" evidence="1">
    <location>
        <begin position="1"/>
        <end position="23"/>
    </location>
</feature>
<sequence length="128" mass="14292">MLKQYAAVTTGQGTATSKTRRKPIKKDIAQNRAIKLCSLRGVAWTLPEPMSHSFHCSFTPSADVIVNMERYTCDVQGCPQPRRGELWPPKWSCACQSSERPSSSPEVLRSSNNFACSDTLTQKRTLIM</sequence>
<feature type="compositionally biased region" description="Polar residues" evidence="1">
    <location>
        <begin position="7"/>
        <end position="17"/>
    </location>
</feature>
<reference evidence="2" key="1">
    <citation type="submission" date="2023-10" db="EMBL/GenBank/DDBJ databases">
        <authorList>
            <person name="Chen Y."/>
            <person name="Shah S."/>
            <person name="Dougan E. K."/>
            <person name="Thang M."/>
            <person name="Chan C."/>
        </authorList>
    </citation>
    <scope>NUCLEOTIDE SEQUENCE [LARGE SCALE GENOMIC DNA]</scope>
</reference>
<name>A0ABN9SU98_9DINO</name>
<evidence type="ECO:0000256" key="1">
    <source>
        <dbReference type="SAM" id="MobiDB-lite"/>
    </source>
</evidence>
<proteinExistence type="predicted"/>
<organism evidence="2 3">
    <name type="scientific">Prorocentrum cordatum</name>
    <dbReference type="NCBI Taxonomy" id="2364126"/>
    <lineage>
        <taxon>Eukaryota</taxon>
        <taxon>Sar</taxon>
        <taxon>Alveolata</taxon>
        <taxon>Dinophyceae</taxon>
        <taxon>Prorocentrales</taxon>
        <taxon>Prorocentraceae</taxon>
        <taxon>Prorocentrum</taxon>
    </lineage>
</organism>
<dbReference type="EMBL" id="CAUYUJ010013359">
    <property type="protein sequence ID" value="CAK0836072.1"/>
    <property type="molecule type" value="Genomic_DNA"/>
</dbReference>
<accession>A0ABN9SU98</accession>
<evidence type="ECO:0000313" key="3">
    <source>
        <dbReference type="Proteomes" id="UP001189429"/>
    </source>
</evidence>
<comment type="caution">
    <text evidence="2">The sequence shown here is derived from an EMBL/GenBank/DDBJ whole genome shotgun (WGS) entry which is preliminary data.</text>
</comment>
<gene>
    <name evidence="2" type="ORF">PCOR1329_LOCUS32687</name>
</gene>
<dbReference type="Proteomes" id="UP001189429">
    <property type="component" value="Unassembled WGS sequence"/>
</dbReference>
<protein>
    <submittedName>
        <fullName evidence="2">Uncharacterized protein</fullName>
    </submittedName>
</protein>
<evidence type="ECO:0000313" key="2">
    <source>
        <dbReference type="EMBL" id="CAK0836072.1"/>
    </source>
</evidence>